<sequence length="565" mass="62513">MTRDAAAPKPPSGTPKLRVAVLGGCEEVGRNCTLLEYGNDIIIVDLGLQFPNEDMPGVDYIIPNMSYLKGKEKNVRGVIITHGHYDHIGAIPHTVPKIGNPPVYALPMSAGIIKRRQEDFESPPINVKVTKIDDVLQLGAFRVSFFHINHNIPDSAGIVIDTPAGTVCHTGDWKFDFHPAGTQHADFQRIAEIGKKGVLLLMGDSTNASVPGHQVSERVIGDEIERIIEKAPGRVIVGTFASLLSRVKQILEAAEKHGKKVALDGFSMKTNVEIAKELGFIKINLKTLIPIDQVDNYPQDKIVIVCTGAQGEKNAALNRIASDEHRSVRIVKNDTVIFSSSVIPGNEESVQRLKDIFYRKRARVIHKDIMDVHAGGHAMKEDIKLMLALFKPKYYCPIEGNHFLLRENAEVAYSMGWKEENVFVVDNGQVMEFWPGGGALTQEKLPTEYVFVDGLGVGDVSQVVLRDRQALAEDGMMVVIAKIDKRTSALVGMPDIISRGFIFMKDQQELVEQVRHKVKEVLVAKGSKGEADPDAIKATIRDEMGQYLFQKTERRPMILPVVIEV</sequence>
<proteinExistence type="inferred from homology"/>
<dbReference type="CDD" id="cd07714">
    <property type="entry name" value="RNaseJ_MBL-fold"/>
    <property type="match status" value="1"/>
</dbReference>
<dbReference type="Pfam" id="PF00753">
    <property type="entry name" value="Lactamase_B"/>
    <property type="match status" value="1"/>
</dbReference>
<dbReference type="PANTHER" id="PTHR43694:SF1">
    <property type="entry name" value="RIBONUCLEASE J"/>
    <property type="match status" value="1"/>
</dbReference>
<dbReference type="EMBL" id="MGDT01000004">
    <property type="protein sequence ID" value="OGL67068.1"/>
    <property type="molecule type" value="Genomic_DNA"/>
</dbReference>
<feature type="active site" description="Proton donor" evidence="6">
    <location>
        <position position="204"/>
    </location>
</feature>
<evidence type="ECO:0000256" key="8">
    <source>
        <dbReference type="PIRSR" id="PIRSR004803-3"/>
    </source>
</evidence>
<feature type="binding site" evidence="8">
    <location>
        <position position="150"/>
    </location>
    <ligand>
        <name>Zn(2+)</name>
        <dbReference type="ChEBI" id="CHEBI:29105"/>
        <label>1</label>
        <note>catalytic</note>
    </ligand>
</feature>
<evidence type="ECO:0000256" key="1">
    <source>
        <dbReference type="ARBA" id="ARBA00022490"/>
    </source>
</evidence>
<evidence type="ECO:0000256" key="4">
    <source>
        <dbReference type="ARBA" id="ARBA00022884"/>
    </source>
</evidence>
<feature type="binding site" evidence="8">
    <location>
        <position position="87"/>
    </location>
    <ligand>
        <name>Zn(2+)</name>
        <dbReference type="ChEBI" id="CHEBI:29105"/>
        <label>1</label>
        <note>catalytic</note>
    </ligand>
</feature>
<dbReference type="Pfam" id="PF17770">
    <property type="entry name" value="RNase_J_C"/>
    <property type="match status" value="1"/>
</dbReference>
<dbReference type="InterPro" id="IPR004613">
    <property type="entry name" value="RNase_J"/>
</dbReference>
<keyword evidence="4 5" id="KW-0694">RNA-binding</keyword>
<comment type="caution">
    <text evidence="10">The sequence shown here is derived from an EMBL/GenBank/DDBJ whole genome shotgun (WGS) entry which is preliminary data.</text>
</comment>
<comment type="caution">
    <text evidence="5">Lacks conserved residue(s) required for the propagation of feature annotation.</text>
</comment>
<feature type="binding site" evidence="8">
    <location>
        <position position="453"/>
    </location>
    <ligand>
        <name>Ca(2+)</name>
        <dbReference type="ChEBI" id="CHEBI:29108"/>
    </ligand>
</feature>
<dbReference type="GO" id="GO:0004534">
    <property type="term" value="F:5'-3' RNA exonuclease activity"/>
    <property type="evidence" value="ECO:0007669"/>
    <property type="project" value="UniProtKB-UniRule"/>
</dbReference>
<dbReference type="GO" id="GO:0004521">
    <property type="term" value="F:RNA endonuclease activity"/>
    <property type="evidence" value="ECO:0007669"/>
    <property type="project" value="UniProtKB-UniRule"/>
</dbReference>
<evidence type="ECO:0000313" key="11">
    <source>
        <dbReference type="Proteomes" id="UP000177885"/>
    </source>
</evidence>
<feature type="binding site" evidence="8">
    <location>
        <position position="172"/>
    </location>
    <ligand>
        <name>Zn(2+)</name>
        <dbReference type="ChEBI" id="CHEBI:29105"/>
        <label>1</label>
        <note>catalytic</note>
    </ligand>
</feature>
<dbReference type="Gene3D" id="3.10.20.580">
    <property type="match status" value="1"/>
</dbReference>
<evidence type="ECO:0000256" key="2">
    <source>
        <dbReference type="ARBA" id="ARBA00022722"/>
    </source>
</evidence>
<dbReference type="GO" id="GO:0003723">
    <property type="term" value="F:RNA binding"/>
    <property type="evidence" value="ECO:0007669"/>
    <property type="project" value="UniProtKB-UniRule"/>
</dbReference>
<keyword evidence="5" id="KW-0255">Endonuclease</keyword>
<feature type="active site" description="Proton acceptor" evidence="6">
    <location>
        <position position="377"/>
    </location>
</feature>
<evidence type="ECO:0000256" key="3">
    <source>
        <dbReference type="ARBA" id="ARBA00022839"/>
    </source>
</evidence>
<feature type="domain" description="Metallo-beta-lactamase" evidence="9">
    <location>
        <begin position="29"/>
        <end position="224"/>
    </location>
</feature>
<keyword evidence="8" id="KW-0862">Zinc</keyword>
<dbReference type="InterPro" id="IPR001279">
    <property type="entry name" value="Metallo-B-lactamas"/>
</dbReference>
<dbReference type="GO" id="GO:0006364">
    <property type="term" value="P:rRNA processing"/>
    <property type="evidence" value="ECO:0007669"/>
    <property type="project" value="UniProtKB-UniRule"/>
</dbReference>
<dbReference type="InterPro" id="IPR042173">
    <property type="entry name" value="RNase_J_2"/>
</dbReference>
<gene>
    <name evidence="5" type="primary">rnj</name>
    <name evidence="10" type="ORF">A2856_00425</name>
</gene>
<dbReference type="GO" id="GO:0005737">
    <property type="term" value="C:cytoplasm"/>
    <property type="evidence" value="ECO:0007669"/>
    <property type="project" value="UniProtKB-SubCell"/>
</dbReference>
<dbReference type="GO" id="GO:0008270">
    <property type="term" value="F:zinc ion binding"/>
    <property type="evidence" value="ECO:0007669"/>
    <property type="project" value="InterPro"/>
</dbReference>
<keyword evidence="1 5" id="KW-0963">Cytoplasm</keyword>
<dbReference type="STRING" id="1802385.A2856_00425"/>
<evidence type="ECO:0000256" key="7">
    <source>
        <dbReference type="PIRSR" id="PIRSR004803-2"/>
    </source>
</evidence>
<comment type="cofactor">
    <cofactor evidence="8">
        <name>Ca(2+)</name>
        <dbReference type="ChEBI" id="CHEBI:29108"/>
    </cofactor>
    <text evidence="8">Binds 1 Ca(2+) cation per subunit. Seen in 1 crystal structure, it is not clear if it is physiologically important.</text>
</comment>
<dbReference type="HAMAP" id="MF_01491">
    <property type="entry name" value="RNase_J_bact"/>
    <property type="match status" value="1"/>
</dbReference>
<feature type="binding site" evidence="8">
    <location>
        <position position="82"/>
    </location>
    <ligand>
        <name>Zn(2+)</name>
        <dbReference type="ChEBI" id="CHEBI:29105"/>
        <label>1</label>
        <note>catalytic</note>
    </ligand>
</feature>
<comment type="cofactor">
    <cofactor evidence="8">
        <name>Zn(2+)</name>
        <dbReference type="ChEBI" id="CHEBI:29105"/>
    </cofactor>
    <text evidence="8">Binds 2 Zn(2+) ions per subunit. It is not clear if Zn(2+) or Mg(2+) is physiologically important.</text>
</comment>
<keyword evidence="5" id="KW-0378">Hydrolase</keyword>
<dbReference type="SUPFAM" id="SSF56281">
    <property type="entry name" value="Metallo-hydrolase/oxidoreductase"/>
    <property type="match status" value="1"/>
</dbReference>
<dbReference type="Pfam" id="PF22505">
    <property type="entry name" value="RNase_J_b_CASP"/>
    <property type="match status" value="1"/>
</dbReference>
<dbReference type="InterPro" id="IPR055132">
    <property type="entry name" value="RNase_J_b_CASP"/>
</dbReference>
<dbReference type="SMART" id="SM00849">
    <property type="entry name" value="Lactamase_B"/>
    <property type="match status" value="1"/>
</dbReference>
<feature type="binding site" evidence="7">
    <location>
        <begin position="373"/>
        <end position="377"/>
    </location>
    <ligand>
        <name>substrate</name>
    </ligand>
</feature>
<comment type="subunit">
    <text evidence="5">Homodimer, may be a subunit of the RNA degradosome.</text>
</comment>
<name>A0A1F7TN83_9BACT</name>
<feature type="binding site" evidence="8">
    <location>
        <position position="84"/>
    </location>
    <ligand>
        <name>Zn(2+)</name>
        <dbReference type="ChEBI" id="CHEBI:29105"/>
        <label>1</label>
        <note>catalytic</note>
    </ligand>
</feature>
<dbReference type="InterPro" id="IPR030854">
    <property type="entry name" value="RNase_J_bac"/>
</dbReference>
<evidence type="ECO:0000259" key="9">
    <source>
        <dbReference type="SMART" id="SM00849"/>
    </source>
</evidence>
<accession>A0A1F7TN83</accession>
<organism evidence="10 11">
    <name type="scientific">Candidatus Uhrbacteria bacterium RIFCSPHIGHO2_01_FULL_63_20</name>
    <dbReference type="NCBI Taxonomy" id="1802385"/>
    <lineage>
        <taxon>Bacteria</taxon>
        <taxon>Candidatus Uhriibacteriota</taxon>
    </lineage>
</organism>
<dbReference type="Gene3D" id="3.60.15.10">
    <property type="entry name" value="Ribonuclease Z/Hydroxyacylglutathione hydrolase-like"/>
    <property type="match status" value="1"/>
</dbReference>
<feature type="binding site" evidence="8">
    <location>
        <position position="86"/>
    </location>
    <ligand>
        <name>Zn(2+)</name>
        <dbReference type="ChEBI" id="CHEBI:29105"/>
        <label>1</label>
        <note>catalytic</note>
    </ligand>
</feature>
<evidence type="ECO:0000256" key="5">
    <source>
        <dbReference type="HAMAP-Rule" id="MF_01491"/>
    </source>
</evidence>
<feature type="binding site" evidence="8">
    <location>
        <position position="59"/>
    </location>
    <ligand>
        <name>Ca(2+)</name>
        <dbReference type="ChEBI" id="CHEBI:29108"/>
    </ligand>
</feature>
<dbReference type="EC" id="3.1.-.-" evidence="5"/>
<comment type="similarity">
    <text evidence="5">Belongs to the metallo-beta-lactamase superfamily. RNA-metabolizing metallo-beta-lactamase-like family. Bacterial RNase J subfamily.</text>
</comment>
<dbReference type="Gene3D" id="3.40.50.10710">
    <property type="entry name" value="Metallo-hydrolase/oxidoreductase"/>
    <property type="match status" value="1"/>
</dbReference>
<comment type="function">
    <text evidence="5">An RNase that has 5'-3' exonuclease and possibly endonuclease activity. Involved in maturation of rRNA and in some organisms also mRNA maturation and/or decay.</text>
</comment>
<feature type="binding site" evidence="8">
    <location>
        <position position="57"/>
    </location>
    <ligand>
        <name>Ca(2+)</name>
        <dbReference type="ChEBI" id="CHEBI:29108"/>
    </ligand>
</feature>
<keyword evidence="8" id="KW-0479">Metal-binding</keyword>
<reference evidence="10 11" key="1">
    <citation type="journal article" date="2016" name="Nat. Commun.">
        <title>Thousands of microbial genomes shed light on interconnected biogeochemical processes in an aquifer system.</title>
        <authorList>
            <person name="Anantharaman K."/>
            <person name="Brown C.T."/>
            <person name="Hug L.A."/>
            <person name="Sharon I."/>
            <person name="Castelle C.J."/>
            <person name="Probst A.J."/>
            <person name="Thomas B.C."/>
            <person name="Singh A."/>
            <person name="Wilkins M.J."/>
            <person name="Karaoz U."/>
            <person name="Brodie E.L."/>
            <person name="Williams K.H."/>
            <person name="Hubbard S.S."/>
            <person name="Banfield J.F."/>
        </authorList>
    </citation>
    <scope>NUCLEOTIDE SEQUENCE [LARGE SCALE GENOMIC DNA]</scope>
</reference>
<dbReference type="NCBIfam" id="TIGR00649">
    <property type="entry name" value="MG423"/>
    <property type="match status" value="1"/>
</dbReference>
<dbReference type="PANTHER" id="PTHR43694">
    <property type="entry name" value="RIBONUCLEASE J"/>
    <property type="match status" value="1"/>
</dbReference>
<dbReference type="Proteomes" id="UP000177885">
    <property type="component" value="Unassembled WGS sequence"/>
</dbReference>
<dbReference type="PIRSF" id="PIRSF004803">
    <property type="entry name" value="RnjA"/>
    <property type="match status" value="1"/>
</dbReference>
<keyword evidence="3 5" id="KW-0269">Exonuclease</keyword>
<dbReference type="InterPro" id="IPR036866">
    <property type="entry name" value="RibonucZ/Hydroxyglut_hydro"/>
</dbReference>
<comment type="subcellular location">
    <subcellularLocation>
        <location evidence="5">Cytoplasm</location>
    </subcellularLocation>
</comment>
<dbReference type="InterPro" id="IPR041636">
    <property type="entry name" value="RNase_J_C"/>
</dbReference>
<keyword evidence="2 5" id="KW-0540">Nuclease</keyword>
<dbReference type="AlphaFoldDB" id="A0A1F7TN83"/>
<evidence type="ECO:0000256" key="6">
    <source>
        <dbReference type="PIRSR" id="PIRSR004803-1"/>
    </source>
</evidence>
<evidence type="ECO:0000313" key="10">
    <source>
        <dbReference type="EMBL" id="OGL67068.1"/>
    </source>
</evidence>
<protein>
    <recommendedName>
        <fullName evidence="5">Ribonuclease J</fullName>
        <shortName evidence="5">RNase J</shortName>
        <ecNumber evidence="5">3.1.-.-</ecNumber>
    </recommendedName>
</protein>
<keyword evidence="8" id="KW-0106">Calcium</keyword>
<keyword evidence="5" id="KW-0698">rRNA processing</keyword>